<evidence type="ECO:0000256" key="1">
    <source>
        <dbReference type="ARBA" id="ARBA00022722"/>
    </source>
</evidence>
<accession>A0A261G9N0</accession>
<dbReference type="InterPro" id="IPR002716">
    <property type="entry name" value="PIN_dom"/>
</dbReference>
<dbReference type="KEGG" id="beu:BE0216_04450"/>
<reference evidence="6 8" key="1">
    <citation type="journal article" date="2017" name="BMC Genomics">
        <title>Comparative genomic and phylogenomic analyses of the Bifidobacteriaceae family.</title>
        <authorList>
            <person name="Lugli G.A."/>
            <person name="Milani C."/>
            <person name="Turroni F."/>
            <person name="Duranti S."/>
            <person name="Mancabelli L."/>
            <person name="Mangifesta M."/>
            <person name="Ferrario C."/>
            <person name="Modesto M."/>
            <person name="Mattarelli P."/>
            <person name="Jiri K."/>
            <person name="van Sinderen D."/>
            <person name="Ventura M."/>
        </authorList>
    </citation>
    <scope>NUCLEOTIDE SEQUENCE [LARGE SCALE GENOMIC DNA]</scope>
    <source>
        <strain evidence="6 8">DSM 100216</strain>
    </source>
</reference>
<dbReference type="EMBL" id="MWWZ01000006">
    <property type="protein sequence ID" value="OZG68137.1"/>
    <property type="molecule type" value="Genomic_DNA"/>
</dbReference>
<protein>
    <submittedName>
        <fullName evidence="7">Putative toxin-antitoxin system toxin component, PIN family</fullName>
    </submittedName>
    <submittedName>
        <fullName evidence="6">Toxin-antitoxin system toxin component PIN family</fullName>
    </submittedName>
</protein>
<evidence type="ECO:0000256" key="3">
    <source>
        <dbReference type="ARBA" id="ARBA00022801"/>
    </source>
</evidence>
<name>A0A261G9N0_9BIFI</name>
<dbReference type="RefSeq" id="WP_158217196.1">
    <property type="nucleotide sequence ID" value="NZ_CP062938.1"/>
</dbReference>
<gene>
    <name evidence="7" type="ORF">BE0216_04450</name>
    <name evidence="6" type="ORF">BEUL_1150</name>
</gene>
<dbReference type="OrthoDB" id="4427701at2"/>
<reference evidence="7 9" key="2">
    <citation type="submission" date="2020-10" db="EMBL/GenBank/DDBJ databases">
        <title>Genome sequencing of Bifidobacterium eulemuris_DSMZ_100216.</title>
        <authorList>
            <person name="Kim J."/>
        </authorList>
    </citation>
    <scope>NUCLEOTIDE SEQUENCE [LARGE SCALE GENOMIC DNA]</scope>
    <source>
        <strain evidence="7 9">DSM 100216</strain>
    </source>
</reference>
<dbReference type="PANTHER" id="PTHR34610:SF3">
    <property type="entry name" value="SSL7007 PROTEIN"/>
    <property type="match status" value="1"/>
</dbReference>
<keyword evidence="1" id="KW-0540">Nuclease</keyword>
<evidence type="ECO:0000313" key="7">
    <source>
        <dbReference type="EMBL" id="QOL31798.1"/>
    </source>
</evidence>
<evidence type="ECO:0000313" key="9">
    <source>
        <dbReference type="Proteomes" id="UP000593943"/>
    </source>
</evidence>
<dbReference type="SUPFAM" id="SSF88723">
    <property type="entry name" value="PIN domain-like"/>
    <property type="match status" value="1"/>
</dbReference>
<keyword evidence="9" id="KW-1185">Reference proteome</keyword>
<evidence type="ECO:0000256" key="4">
    <source>
        <dbReference type="ARBA" id="ARBA00022842"/>
    </source>
</evidence>
<dbReference type="EMBL" id="CP062938">
    <property type="protein sequence ID" value="QOL31798.1"/>
    <property type="molecule type" value="Genomic_DNA"/>
</dbReference>
<dbReference type="AlphaFoldDB" id="A0A261G9N0"/>
<evidence type="ECO:0000313" key="8">
    <source>
        <dbReference type="Proteomes" id="UP000216057"/>
    </source>
</evidence>
<dbReference type="GO" id="GO:0046872">
    <property type="term" value="F:metal ion binding"/>
    <property type="evidence" value="ECO:0007669"/>
    <property type="project" value="UniProtKB-KW"/>
</dbReference>
<evidence type="ECO:0000259" key="5">
    <source>
        <dbReference type="Pfam" id="PF13470"/>
    </source>
</evidence>
<dbReference type="InterPro" id="IPR029060">
    <property type="entry name" value="PIN-like_dom_sf"/>
</dbReference>
<sequence length="131" mass="14890">MRNAVLDTNVVVSAVLNPNGIPAAIVDASSQRKYRPILCTATMHEYKEVLRRPKFPITELEINLILAKLRRNGRYVTPSPQPERFTDMSDKVFWDLAVTADASVVTGNIKHFPDDQRVRTPRQFHDELCDA</sequence>
<dbReference type="GO" id="GO:0016787">
    <property type="term" value="F:hydrolase activity"/>
    <property type="evidence" value="ECO:0007669"/>
    <property type="project" value="UniProtKB-KW"/>
</dbReference>
<dbReference type="Proteomes" id="UP000216057">
    <property type="component" value="Unassembled WGS sequence"/>
</dbReference>
<dbReference type="NCBIfam" id="TIGR00305">
    <property type="entry name" value="putative toxin-antitoxin system toxin component, PIN family"/>
    <property type="match status" value="1"/>
</dbReference>
<keyword evidence="4" id="KW-0460">Magnesium</keyword>
<keyword evidence="3" id="KW-0378">Hydrolase</keyword>
<dbReference type="InterPro" id="IPR002850">
    <property type="entry name" value="PIN_toxin-like"/>
</dbReference>
<feature type="domain" description="PIN" evidence="5">
    <location>
        <begin position="4"/>
        <end position="110"/>
    </location>
</feature>
<dbReference type="PANTHER" id="PTHR34610">
    <property type="entry name" value="SSL7007 PROTEIN"/>
    <property type="match status" value="1"/>
</dbReference>
<evidence type="ECO:0000256" key="2">
    <source>
        <dbReference type="ARBA" id="ARBA00022723"/>
    </source>
</evidence>
<dbReference type="Proteomes" id="UP000593943">
    <property type="component" value="Chromosome"/>
</dbReference>
<organism evidence="6 8">
    <name type="scientific">Bifidobacterium eulemuris</name>
    <dbReference type="NCBI Taxonomy" id="1765219"/>
    <lineage>
        <taxon>Bacteria</taxon>
        <taxon>Bacillati</taxon>
        <taxon>Actinomycetota</taxon>
        <taxon>Actinomycetes</taxon>
        <taxon>Bifidobacteriales</taxon>
        <taxon>Bifidobacteriaceae</taxon>
        <taxon>Bifidobacterium</taxon>
    </lineage>
</organism>
<keyword evidence="2" id="KW-0479">Metal-binding</keyword>
<evidence type="ECO:0000313" key="6">
    <source>
        <dbReference type="EMBL" id="OZG68137.1"/>
    </source>
</evidence>
<dbReference type="GO" id="GO:0004518">
    <property type="term" value="F:nuclease activity"/>
    <property type="evidence" value="ECO:0007669"/>
    <property type="project" value="UniProtKB-KW"/>
</dbReference>
<proteinExistence type="predicted"/>
<dbReference type="Pfam" id="PF13470">
    <property type="entry name" value="PIN_3"/>
    <property type="match status" value="1"/>
</dbReference>